<dbReference type="EMBL" id="LGST01000009">
    <property type="protein sequence ID" value="KNE01567.1"/>
    <property type="molecule type" value="Genomic_DNA"/>
</dbReference>
<sequence length="61" mass="7285">MAFWLELAMGSNFKFQFDQKQLWQYRSIEDIHFLQLVAECHAFDESTYSGETTVVAHNRLR</sequence>
<dbReference type="Proteomes" id="UP000037122">
    <property type="component" value="Unassembled WGS sequence"/>
</dbReference>
<name>A0A0L0P5C9_CANAR</name>
<organism evidence="1 2">
    <name type="scientific">Candidozyma auris</name>
    <name type="common">Yeast</name>
    <name type="synonym">Candida auris</name>
    <dbReference type="NCBI Taxonomy" id="498019"/>
    <lineage>
        <taxon>Eukaryota</taxon>
        <taxon>Fungi</taxon>
        <taxon>Dikarya</taxon>
        <taxon>Ascomycota</taxon>
        <taxon>Saccharomycotina</taxon>
        <taxon>Pichiomycetes</taxon>
        <taxon>Metschnikowiaceae</taxon>
        <taxon>Candidozyma</taxon>
    </lineage>
</organism>
<gene>
    <name evidence="1" type="ORF">QG37_01398</name>
</gene>
<dbReference type="VEuPathDB" id="FungiDB:QG37_01398"/>
<accession>A0A0L0P5C9</accession>
<comment type="caution">
    <text evidence="1">The sequence shown here is derived from an EMBL/GenBank/DDBJ whole genome shotgun (WGS) entry which is preliminary data.</text>
</comment>
<reference evidence="2" key="1">
    <citation type="journal article" date="2015" name="BMC Genomics">
        <title>Draft genome of a commonly misdiagnosed multidrug resistant pathogen Candida auris.</title>
        <authorList>
            <person name="Chatterjee S."/>
            <person name="Alampalli S.V."/>
            <person name="Nageshan R.K."/>
            <person name="Chettiar S.T."/>
            <person name="Joshi S."/>
            <person name="Tatu U.S."/>
        </authorList>
    </citation>
    <scope>NUCLEOTIDE SEQUENCE [LARGE SCALE GENOMIC DNA]</scope>
    <source>
        <strain evidence="2">6684</strain>
    </source>
</reference>
<protein>
    <submittedName>
        <fullName evidence="1">Uncharacterized protein</fullName>
    </submittedName>
</protein>
<proteinExistence type="predicted"/>
<evidence type="ECO:0000313" key="2">
    <source>
        <dbReference type="Proteomes" id="UP000037122"/>
    </source>
</evidence>
<dbReference type="AlphaFoldDB" id="A0A0L0P5C9"/>
<evidence type="ECO:0000313" key="1">
    <source>
        <dbReference type="EMBL" id="KNE01567.1"/>
    </source>
</evidence>